<evidence type="ECO:0000313" key="3">
    <source>
        <dbReference type="Proteomes" id="UP000654604"/>
    </source>
</evidence>
<proteinExistence type="predicted"/>
<dbReference type="RefSeq" id="WP_193801633.1">
    <property type="nucleotide sequence ID" value="NZ_JADEWC010000030.1"/>
</dbReference>
<dbReference type="EMBL" id="JADEWC010000030">
    <property type="protein sequence ID" value="MBE9223395.1"/>
    <property type="molecule type" value="Genomic_DNA"/>
</dbReference>
<comment type="caution">
    <text evidence="2">The sequence shown here is derived from an EMBL/GenBank/DDBJ whole genome shotgun (WGS) entry which is preliminary data.</text>
</comment>
<accession>A0ABR9V673</accession>
<keyword evidence="3" id="KW-1185">Reference proteome</keyword>
<dbReference type="InterPro" id="IPR013424">
    <property type="entry name" value="Ice-binding_C"/>
</dbReference>
<name>A0ABR9V673_9CHRO</name>
<feature type="chain" id="PRO_5047013874" evidence="1">
    <location>
        <begin position="31"/>
        <end position="290"/>
    </location>
</feature>
<protein>
    <submittedName>
        <fullName evidence="2">PEP-CTERM sorting domain-containing protein</fullName>
    </submittedName>
</protein>
<evidence type="ECO:0000313" key="2">
    <source>
        <dbReference type="EMBL" id="MBE9223395.1"/>
    </source>
</evidence>
<evidence type="ECO:0000256" key="1">
    <source>
        <dbReference type="SAM" id="SignalP"/>
    </source>
</evidence>
<dbReference type="Proteomes" id="UP000654604">
    <property type="component" value="Unassembled WGS sequence"/>
</dbReference>
<keyword evidence="1" id="KW-0732">Signal</keyword>
<dbReference type="NCBIfam" id="TIGR02595">
    <property type="entry name" value="PEP_CTERM"/>
    <property type="match status" value="1"/>
</dbReference>
<feature type="signal peptide" evidence="1">
    <location>
        <begin position="1"/>
        <end position="30"/>
    </location>
</feature>
<gene>
    <name evidence="2" type="ORF">IQ215_11870</name>
</gene>
<sequence length="290" mass="30927">MKIKSKAQLFGVGLGTALGSLALMSVPAFSATLDFFGNDESAFLLEICEISFGEGSQECNSEANIKTKLKIGEVQGLSQGSTNLSGLASVSFGKDGSNSLISLVPGTTFQDKIFVWKNEETANWKLDWNPDTNVASFTISYTSGSSTNLSYSYGTNPFDTFNSLALISFVKDTTLSPTSTLTLLEATFSDNPTTIQTSFTNNTVTSSSGFNKSFFILDDKSLENGLDIINLKGTYTMSWSGTANTPGNQAAGFQIMMYDPQSTPEPTLILGLLGVGALGLVSKKRNSEVK</sequence>
<organism evidence="2 3">
    <name type="scientific">Cyanobacterium stanieri LEGE 03274</name>
    <dbReference type="NCBI Taxonomy" id="1828756"/>
    <lineage>
        <taxon>Bacteria</taxon>
        <taxon>Bacillati</taxon>
        <taxon>Cyanobacteriota</taxon>
        <taxon>Cyanophyceae</taxon>
        <taxon>Oscillatoriophycideae</taxon>
        <taxon>Chroococcales</taxon>
        <taxon>Geminocystaceae</taxon>
        <taxon>Cyanobacterium</taxon>
    </lineage>
</organism>
<reference evidence="2 3" key="1">
    <citation type="submission" date="2020-10" db="EMBL/GenBank/DDBJ databases">
        <authorList>
            <person name="Castelo-Branco R."/>
            <person name="Eusebio N."/>
            <person name="Adriana R."/>
            <person name="Vieira A."/>
            <person name="Brugerolle De Fraissinette N."/>
            <person name="Rezende De Castro R."/>
            <person name="Schneider M.P."/>
            <person name="Vasconcelos V."/>
            <person name="Leao P.N."/>
        </authorList>
    </citation>
    <scope>NUCLEOTIDE SEQUENCE [LARGE SCALE GENOMIC DNA]</scope>
    <source>
        <strain evidence="2 3">LEGE 03274</strain>
    </source>
</reference>